<dbReference type="Proteomes" id="UP001078443">
    <property type="component" value="Unassembled WGS sequence"/>
</dbReference>
<evidence type="ECO:0000313" key="2">
    <source>
        <dbReference type="Proteomes" id="UP001078443"/>
    </source>
</evidence>
<comment type="caution">
    <text evidence="1">The sequence shown here is derived from an EMBL/GenBank/DDBJ whole genome shotgun (WGS) entry which is preliminary data.</text>
</comment>
<keyword evidence="2" id="KW-1185">Reference proteome</keyword>
<accession>A0ABT4D3R7</accession>
<dbReference type="InterPro" id="IPR036388">
    <property type="entry name" value="WH-like_DNA-bd_sf"/>
</dbReference>
<dbReference type="EMBL" id="JAPQER010000015">
    <property type="protein sequence ID" value="MCY6485889.1"/>
    <property type="molecule type" value="Genomic_DNA"/>
</dbReference>
<reference evidence="1" key="1">
    <citation type="submission" date="2022-12" db="EMBL/GenBank/DDBJ databases">
        <authorList>
            <person name="Wang J."/>
        </authorList>
    </citation>
    <scope>NUCLEOTIDE SEQUENCE</scope>
    <source>
        <strain evidence="1">HY-45-18</strain>
    </source>
</reference>
<organism evidence="1 2">
    <name type="scientific">Clostridium aestuarii</name>
    <dbReference type="NCBI Taxonomy" id="338193"/>
    <lineage>
        <taxon>Bacteria</taxon>
        <taxon>Bacillati</taxon>
        <taxon>Bacillota</taxon>
        <taxon>Clostridia</taxon>
        <taxon>Eubacteriales</taxon>
        <taxon>Clostridiaceae</taxon>
        <taxon>Clostridium</taxon>
    </lineage>
</organism>
<dbReference type="Gene3D" id="1.10.10.10">
    <property type="entry name" value="Winged helix-like DNA-binding domain superfamily/Winged helix DNA-binding domain"/>
    <property type="match status" value="1"/>
</dbReference>
<sequence length="120" mass="14514">MRFSELSNAKKAKYYIKNYSKWREKNKELNTGFFIVYTDFKDKYILRKISGNALKLYIFLGINSKNQTGESWYTIESISKYFDKSPRTISYWFKELEKLNLVKRMQLELNSTSHTYLQPY</sequence>
<dbReference type="InterPro" id="IPR036390">
    <property type="entry name" value="WH_DNA-bd_sf"/>
</dbReference>
<dbReference type="RefSeq" id="WP_268042634.1">
    <property type="nucleotide sequence ID" value="NZ_JAPQER010000015.1"/>
</dbReference>
<proteinExistence type="predicted"/>
<gene>
    <name evidence="1" type="ORF">OW763_16380</name>
</gene>
<evidence type="ECO:0000313" key="1">
    <source>
        <dbReference type="EMBL" id="MCY6485889.1"/>
    </source>
</evidence>
<dbReference type="Pfam" id="PF13730">
    <property type="entry name" value="HTH_36"/>
    <property type="match status" value="1"/>
</dbReference>
<dbReference type="SUPFAM" id="SSF46785">
    <property type="entry name" value="Winged helix' DNA-binding domain"/>
    <property type="match status" value="1"/>
</dbReference>
<name>A0ABT4D3R7_9CLOT</name>
<protein>
    <submittedName>
        <fullName evidence="1">Helix-turn-helix domain-containing protein</fullName>
    </submittedName>
</protein>